<evidence type="ECO:0000313" key="5">
    <source>
        <dbReference type="Proteomes" id="UP001644719"/>
    </source>
</evidence>
<keyword evidence="4" id="KW-0378">Hydrolase</keyword>
<dbReference type="Proteomes" id="UP001644719">
    <property type="component" value="Unassembled WGS sequence"/>
</dbReference>
<dbReference type="InterPro" id="IPR042047">
    <property type="entry name" value="SleB_dom1"/>
</dbReference>
<dbReference type="Gene3D" id="1.10.10.2520">
    <property type="entry name" value="Cell wall hydrolase SleB, domain 1"/>
    <property type="match status" value="1"/>
</dbReference>
<evidence type="ECO:0000256" key="1">
    <source>
        <dbReference type="SAM" id="MobiDB-lite"/>
    </source>
</evidence>
<organism evidence="4 5">
    <name type="scientific">Blautia faecis</name>
    <dbReference type="NCBI Taxonomy" id="871665"/>
    <lineage>
        <taxon>Bacteria</taxon>
        <taxon>Bacillati</taxon>
        <taxon>Bacillota</taxon>
        <taxon>Clostridia</taxon>
        <taxon>Lachnospirales</taxon>
        <taxon>Lachnospiraceae</taxon>
        <taxon>Blautia</taxon>
    </lineage>
</organism>
<comment type="caution">
    <text evidence="4">The sequence shown here is derived from an EMBL/GenBank/DDBJ whole genome shotgun (WGS) entry which is preliminary data.</text>
</comment>
<dbReference type="GO" id="GO:0016787">
    <property type="term" value="F:hydrolase activity"/>
    <property type="evidence" value="ECO:0007669"/>
    <property type="project" value="UniProtKB-KW"/>
</dbReference>
<dbReference type="Pfam" id="PF07486">
    <property type="entry name" value="Hydrolase_2"/>
    <property type="match status" value="1"/>
</dbReference>
<keyword evidence="2" id="KW-0472">Membrane</keyword>
<gene>
    <name evidence="4" type="ORF">G5B17_00715</name>
</gene>
<feature type="domain" description="Cell wall hydrolase SleB" evidence="3">
    <location>
        <begin position="175"/>
        <end position="281"/>
    </location>
</feature>
<feature type="region of interest" description="Disordered" evidence="1">
    <location>
        <begin position="286"/>
        <end position="309"/>
    </location>
</feature>
<keyword evidence="5" id="KW-1185">Reference proteome</keyword>
<dbReference type="InterPro" id="IPR011105">
    <property type="entry name" value="Cell_wall_hydrolase_SleB"/>
</dbReference>
<evidence type="ECO:0000313" key="4">
    <source>
        <dbReference type="EMBL" id="NSG83983.1"/>
    </source>
</evidence>
<feature type="transmembrane region" description="Helical" evidence="2">
    <location>
        <begin position="26"/>
        <end position="46"/>
    </location>
</feature>
<keyword evidence="2" id="KW-0812">Transmembrane</keyword>
<protein>
    <submittedName>
        <fullName evidence="4">Cell wall hydrolase</fullName>
    </submittedName>
</protein>
<name>A0ABX2H372_9FIRM</name>
<sequence>MKLKRSLQHVTTCKSDAQKKKNGNALVHNFVALSACATLAMILAVGTKVAEFGPRSQVYAASDKENRSADAWTDLGSVEYDLPTGIAGMVTSVADTPSAGTSVTRIGTSCERVMVGQRVKQIKGNVDELNVGDSMADTVASLDAAAVSMSANPKIMSDTDYDNLLHIVEAEAGTEDIKGRVLIANVIMNRLSHEEFPDTITGVILDQRNGIPQFSPVYDGKFYEVTVTDETREAVKQALEGTDYSEGALFFVQRSAADKKNVSWFDKDLKKLFKYGVHEFYTYPDEAKSQNTENETSEDDTNVVQMVKK</sequence>
<keyword evidence="2" id="KW-1133">Transmembrane helix</keyword>
<accession>A0ABX2H372</accession>
<reference evidence="4 5" key="1">
    <citation type="journal article" date="2020" name="Cell Host Microbe">
        <title>Functional and Genomic Variation between Human-Derived Isolates of Lachnospiraceae Reveals Inter- and Intra-Species Diversity.</title>
        <authorList>
            <person name="Sorbara M.T."/>
            <person name="Littmann E.R."/>
            <person name="Fontana E."/>
            <person name="Moody T.U."/>
            <person name="Kohout C.E."/>
            <person name="Gjonbalaj M."/>
            <person name="Eaton V."/>
            <person name="Seok R."/>
            <person name="Leiner I.M."/>
            <person name="Pamer E.G."/>
        </authorList>
    </citation>
    <scope>NUCLEOTIDE SEQUENCE [LARGE SCALE GENOMIC DNA]</scope>
    <source>
        <strain evidence="4 5">MSK.17.74</strain>
    </source>
</reference>
<proteinExistence type="predicted"/>
<evidence type="ECO:0000259" key="3">
    <source>
        <dbReference type="Pfam" id="PF07486"/>
    </source>
</evidence>
<dbReference type="EMBL" id="JAAITS010000002">
    <property type="protein sequence ID" value="NSG83983.1"/>
    <property type="molecule type" value="Genomic_DNA"/>
</dbReference>
<dbReference type="RefSeq" id="WP_173715514.1">
    <property type="nucleotide sequence ID" value="NZ_JAAINN010000001.1"/>
</dbReference>
<evidence type="ECO:0000256" key="2">
    <source>
        <dbReference type="SAM" id="Phobius"/>
    </source>
</evidence>